<evidence type="ECO:0000256" key="2">
    <source>
        <dbReference type="ARBA" id="ARBA00007923"/>
    </source>
</evidence>
<feature type="transmembrane region" description="Helical" evidence="8">
    <location>
        <begin position="998"/>
        <end position="1027"/>
    </location>
</feature>
<dbReference type="SMART" id="SM00239">
    <property type="entry name" value="C2"/>
    <property type="match status" value="4"/>
</dbReference>
<dbReference type="InterPro" id="IPR047255">
    <property type="entry name" value="C2D_MCTP_PRT_plant"/>
</dbReference>
<comment type="subcellular location">
    <subcellularLocation>
        <location evidence="1">Membrane</location>
        <topology evidence="1">Multi-pass membrane protein</topology>
    </subcellularLocation>
</comment>
<protein>
    <submittedName>
        <fullName evidence="10">FT-interacting protein 1-like</fullName>
    </submittedName>
</protein>
<dbReference type="InterPro" id="IPR047259">
    <property type="entry name" value="QUIRKY-like"/>
</dbReference>
<evidence type="ECO:0000256" key="1">
    <source>
        <dbReference type="ARBA" id="ARBA00004141"/>
    </source>
</evidence>
<feature type="transmembrane region" description="Helical" evidence="8">
    <location>
        <begin position="883"/>
        <end position="909"/>
    </location>
</feature>
<organism evidence="10 11">
    <name type="scientific">Canna indica</name>
    <name type="common">Indian-shot</name>
    <dbReference type="NCBI Taxonomy" id="4628"/>
    <lineage>
        <taxon>Eukaryota</taxon>
        <taxon>Viridiplantae</taxon>
        <taxon>Streptophyta</taxon>
        <taxon>Embryophyta</taxon>
        <taxon>Tracheophyta</taxon>
        <taxon>Spermatophyta</taxon>
        <taxon>Magnoliopsida</taxon>
        <taxon>Liliopsida</taxon>
        <taxon>Zingiberales</taxon>
        <taxon>Cannaceae</taxon>
        <taxon>Canna</taxon>
    </lineage>
</organism>
<sequence length="1055" mass="118537">MKVAVEVADATELMPKDGHGSANPFVEVEFDGQRHRTRTKFKDLSPAWNETFVFNVSDLARLADQTIEVTVYHDKKSTVGGVGGGGDHGHSRGAHHRNFLGRVHIAGVSIALSADDAPLLRFPLEKRGFFSNIRGDVGLRVYAMPESAAEAAVAAPLIEGEQVPVEVLENKDKKKASSSVSPEEPQVFYSVGAGGKAAAAAIHGGGSALSGGGHPHSGGGHTISGGGLAYDFAQMKQAMTGQPPVNMFHAQTRADMAPLPPTMIQVRPPPVRPRNEYDLVETAPPLASRPGYRRSIIGGEKIASTYDLVEQMLYLYVNVVKARDLPNMDITGSLDPYVELKLGNYKAKTRHLEKNRNPVWNQVFAFSQHSLQSNLLEVVVMDKDFVKDDFVGRLFFDLAEVPLRVPPDSPLAPQWYRLQDKKSEKIHHGELMLSVWMGTQADEAFPNAWHSDAHDVGLESLANTRSKVYFSPRLAYLRVIALGAQDLVPHDRHRPPANVWLKLQLGHQIQRTRAVPGTIDPTWNEELMFVASEPFDEPLVLTVEDRVAADKHEPLGRLVLPLLSAAFQRTDHHKVAEARWFSLSKPTAWDEKAGDAEKKEHLHHKFSSKIHLQLYLEMGYHVLDESTHYSSDLLPASKLLRPKQSIGILELGILDARNLIPMKTKDGRATDAYCVARYGPKWVRTRTVLNTLAPQWNEQYTWEVFDPCTVVTIAVFDNCHWTGHKDDVRDHRIGKVRIRLSTLEVDRVYAHFYPLLALHPSGLRKTGELHLAVRFTCTSWVNMVALYGKPLLPKMHYTQPIPMRQIDYLRHQAMIIVAGRLGRAEPPLRREVVEYMLDVDSHMWSLRRSKANFGRIVALLSGVTAAGRWFNAVRSWRKPITTILVHALFLILVFCPELILPTVFLYLFVVGVWNYRFRPRDPPHMDTRLSQAETTHPDELDEEADTFPTSRPGDIVRARYDRLRHVAGKVQTVVGDLATQGERVQALLSWRDPRATTIFILLSLAVAVFLYVTPFQVVAVLAGLFLLRHPRFRSRMPSVPFNFYRRLPAKSDMLL</sequence>
<dbReference type="Gene3D" id="2.60.40.150">
    <property type="entry name" value="C2 domain"/>
    <property type="match status" value="4"/>
</dbReference>
<comment type="similarity">
    <text evidence="2">Belongs to the MCTP family.</text>
</comment>
<keyword evidence="4" id="KW-0677">Repeat</keyword>
<dbReference type="FunFam" id="2.60.40.150:FF:000090">
    <property type="entry name" value="C2 domain-containing protein"/>
    <property type="match status" value="1"/>
</dbReference>
<feature type="domain" description="C2" evidence="9">
    <location>
        <begin position="296"/>
        <end position="416"/>
    </location>
</feature>
<evidence type="ECO:0000256" key="3">
    <source>
        <dbReference type="ARBA" id="ARBA00022692"/>
    </source>
</evidence>
<dbReference type="PROSITE" id="PS50004">
    <property type="entry name" value="C2"/>
    <property type="match status" value="4"/>
</dbReference>
<dbReference type="PANTHER" id="PTHR31425">
    <property type="entry name" value="PHOSPHORIBOSYLANTHRANILATE TRANSFERASE ISOFORM 1"/>
    <property type="match status" value="1"/>
</dbReference>
<dbReference type="Pfam" id="PF00168">
    <property type="entry name" value="C2"/>
    <property type="match status" value="4"/>
</dbReference>
<dbReference type="FunFam" id="2.60.40.150:FF:000128">
    <property type="entry name" value="C2 domain-containing protein"/>
    <property type="match status" value="1"/>
</dbReference>
<dbReference type="CDD" id="cd08378">
    <property type="entry name" value="C2B_MCTP_PRT_plant"/>
    <property type="match status" value="1"/>
</dbReference>
<dbReference type="GO" id="GO:0016020">
    <property type="term" value="C:membrane"/>
    <property type="evidence" value="ECO:0007669"/>
    <property type="project" value="UniProtKB-SubCell"/>
</dbReference>
<evidence type="ECO:0000256" key="8">
    <source>
        <dbReference type="SAM" id="Phobius"/>
    </source>
</evidence>
<dbReference type="InterPro" id="IPR013583">
    <property type="entry name" value="MCTP_C"/>
</dbReference>
<evidence type="ECO:0000256" key="4">
    <source>
        <dbReference type="ARBA" id="ARBA00022737"/>
    </source>
</evidence>
<dbReference type="InterPro" id="IPR035892">
    <property type="entry name" value="C2_domain_sf"/>
</dbReference>
<accession>A0AAQ3L037</accession>
<dbReference type="InterPro" id="IPR047258">
    <property type="entry name" value="C2C_MCTP_PRT_plant"/>
</dbReference>
<dbReference type="SUPFAM" id="SSF49562">
    <property type="entry name" value="C2 domain (Calcium/lipid-binding domain, CaLB)"/>
    <property type="match status" value="4"/>
</dbReference>
<dbReference type="Proteomes" id="UP001327560">
    <property type="component" value="Chromosome 8"/>
</dbReference>
<evidence type="ECO:0000259" key="9">
    <source>
        <dbReference type="PROSITE" id="PS50004"/>
    </source>
</evidence>
<feature type="domain" description="C2" evidence="9">
    <location>
        <begin position="630"/>
        <end position="753"/>
    </location>
</feature>
<keyword evidence="5 8" id="KW-1133">Transmembrane helix</keyword>
<feature type="domain" description="C2" evidence="9">
    <location>
        <begin position="1"/>
        <end position="121"/>
    </location>
</feature>
<dbReference type="CDD" id="cd08379">
    <property type="entry name" value="C2D_MCTP_PRT_plant"/>
    <property type="match status" value="1"/>
</dbReference>
<dbReference type="EMBL" id="CP136897">
    <property type="protein sequence ID" value="WOL17860.1"/>
    <property type="molecule type" value="Genomic_DNA"/>
</dbReference>
<evidence type="ECO:0000256" key="6">
    <source>
        <dbReference type="ARBA" id="ARBA00023136"/>
    </source>
</evidence>
<reference evidence="10 11" key="1">
    <citation type="submission" date="2023-10" db="EMBL/GenBank/DDBJ databases">
        <title>Chromosome-scale genome assembly provides insights into flower coloration mechanisms of Canna indica.</title>
        <authorList>
            <person name="Li C."/>
        </authorList>
    </citation>
    <scope>NUCLEOTIDE SEQUENCE [LARGE SCALE GENOMIC DNA]</scope>
    <source>
        <tissue evidence="10">Flower</tissue>
    </source>
</reference>
<keyword evidence="6 8" id="KW-0472">Membrane</keyword>
<dbReference type="PANTHER" id="PTHR31425:SF22">
    <property type="entry name" value="MULTIPLE C2 DOMAIN AND TRANSMEMBRANE REGION PROTEIN 6"/>
    <property type="match status" value="1"/>
</dbReference>
<feature type="region of interest" description="Disordered" evidence="7">
    <location>
        <begin position="926"/>
        <end position="952"/>
    </location>
</feature>
<dbReference type="CDD" id="cd04019">
    <property type="entry name" value="C2C_MCTP_PRT_plant"/>
    <property type="match status" value="1"/>
</dbReference>
<dbReference type="Pfam" id="PF08372">
    <property type="entry name" value="PRT_C"/>
    <property type="match status" value="1"/>
</dbReference>
<evidence type="ECO:0000256" key="7">
    <source>
        <dbReference type="SAM" id="MobiDB-lite"/>
    </source>
</evidence>
<dbReference type="InterPro" id="IPR000008">
    <property type="entry name" value="C2_dom"/>
</dbReference>
<dbReference type="AlphaFoldDB" id="A0AAQ3L037"/>
<keyword evidence="3 8" id="KW-0812">Transmembrane</keyword>
<dbReference type="InterPro" id="IPR047257">
    <property type="entry name" value="C2B_MCTP_PRT_plant"/>
</dbReference>
<evidence type="ECO:0000256" key="5">
    <source>
        <dbReference type="ARBA" id="ARBA00022989"/>
    </source>
</evidence>
<evidence type="ECO:0000313" key="11">
    <source>
        <dbReference type="Proteomes" id="UP001327560"/>
    </source>
</evidence>
<proteinExistence type="inferred from homology"/>
<gene>
    <name evidence="10" type="ORF">Cni_G26653</name>
</gene>
<name>A0AAQ3L037_9LILI</name>
<keyword evidence="11" id="KW-1185">Reference proteome</keyword>
<evidence type="ECO:0000313" key="10">
    <source>
        <dbReference type="EMBL" id="WOL17860.1"/>
    </source>
</evidence>
<feature type="domain" description="C2" evidence="9">
    <location>
        <begin position="455"/>
        <end position="575"/>
    </location>
</feature>